<evidence type="ECO:0000256" key="3">
    <source>
        <dbReference type="ARBA" id="ARBA00044527"/>
    </source>
</evidence>
<dbReference type="RefSeq" id="XP_034013688.1">
    <property type="nucleotide sequence ID" value="XM_034154306.1"/>
</dbReference>
<protein>
    <recommendedName>
        <fullName evidence="3">Mitochondrial 15S rRNA processing factor CCM1</fullName>
    </recommendedName>
</protein>
<dbReference type="Proteomes" id="UP000449547">
    <property type="component" value="Unassembled WGS sequence"/>
</dbReference>
<dbReference type="Pfam" id="PF13812">
    <property type="entry name" value="PPR_3"/>
    <property type="match status" value="1"/>
</dbReference>
<name>A0A642UTY4_DIURU</name>
<feature type="repeat" description="PPR" evidence="4">
    <location>
        <begin position="165"/>
        <end position="199"/>
    </location>
</feature>
<dbReference type="OMA" id="ESSAIWA"/>
<dbReference type="OrthoDB" id="185373at2759"/>
<dbReference type="Gene3D" id="1.25.40.10">
    <property type="entry name" value="Tetratricopeptide repeat domain"/>
    <property type="match status" value="2"/>
</dbReference>
<evidence type="ECO:0000256" key="4">
    <source>
        <dbReference type="PROSITE-ProRule" id="PRU00708"/>
    </source>
</evidence>
<dbReference type="GO" id="GO:0005739">
    <property type="term" value="C:mitochondrion"/>
    <property type="evidence" value="ECO:0007669"/>
    <property type="project" value="UniProtKB-SubCell"/>
</dbReference>
<keyword evidence="7" id="KW-1185">Reference proteome</keyword>
<feature type="domain" description="PROP1-like PPR" evidence="5">
    <location>
        <begin position="248"/>
        <end position="358"/>
    </location>
</feature>
<dbReference type="GeneID" id="54780383"/>
<proteinExistence type="predicted"/>
<reference evidence="6 7" key="1">
    <citation type="submission" date="2019-07" db="EMBL/GenBank/DDBJ databases">
        <title>Genome assembly of two rare yeast pathogens: Diutina rugosa and Trichomonascus ciferrii.</title>
        <authorList>
            <person name="Mixao V."/>
            <person name="Saus E."/>
            <person name="Hansen A."/>
            <person name="Lass-Flor C."/>
            <person name="Gabaldon T."/>
        </authorList>
    </citation>
    <scope>NUCLEOTIDE SEQUENCE [LARGE SCALE GENOMIC DNA]</scope>
    <source>
        <strain evidence="6 7">CBS 613</strain>
    </source>
</reference>
<dbReference type="PANTHER" id="PTHR45613">
    <property type="entry name" value="PENTATRICOPEPTIDE REPEAT-CONTAINING PROTEIN"/>
    <property type="match status" value="1"/>
</dbReference>
<sequence>MTAEVSRQVKERIAIGEEESQRKRSLPTHSGVGCVSTTSVLTSSVELPDEIASRLGDLMRFLVNKQHQNWTMVVGHLQQCGGFVGVSNKSANRFVQLIPPKAMKSLIGIIEDMYKEAGHSPSVAVQTHFLKALAIGSVVSPQTMGVIESRLSTIRQHVGVDKPLPMSAYETMVVAYGKASELDSINAILREMKNHEIEPSSKIYTNVLSTCVYRLKDHKQAVEIFDTMRFFSKATKPGSREYRDIIVSHVNNNDVEKAIDLYHEMITDNVELNQPILVALARGCSGRPQLRTRAWEFMFEIYNKGWEPTLESYEYMIYLAAKDGDLSLSRALYSKLINSETVTVRSFGFLLLAYAKYHQSAELPCVFGVKNGRTFRNNVLKDSEITSGGVLPFLPKSDLVTTDEVMAESSAIWAYHLIKRPDVITRENVTSYLNIASEIGSLREFIDRYKSTTYLDRSGAPRNRIIAVDDQPDSENDNTAVLNSMDEVSEMNSLVKSPVLDEVDDIQRQHKVSRNSLIYVIALKAAGKHKKYDFAREIWTERGEFRKTAAFKQLPRDFKDSQDFQFANAMIYSLTQMNLLEDACAILLSTEWQFKWTWAELIHLHRASVAVGNDKIAHTVRSIAKRAQTNHAGKMRRRDYKKYVMQRGF</sequence>
<accession>A0A642UTY4</accession>
<dbReference type="InterPro" id="IPR011990">
    <property type="entry name" value="TPR-like_helical_dom_sf"/>
</dbReference>
<dbReference type="AlphaFoldDB" id="A0A642UTY4"/>
<dbReference type="VEuPathDB" id="FungiDB:DIURU_001730"/>
<dbReference type="EMBL" id="SWFT01000050">
    <property type="protein sequence ID" value="KAA8905302.1"/>
    <property type="molecule type" value="Genomic_DNA"/>
</dbReference>
<evidence type="ECO:0000259" key="5">
    <source>
        <dbReference type="Pfam" id="PF17177"/>
    </source>
</evidence>
<evidence type="ECO:0000313" key="6">
    <source>
        <dbReference type="EMBL" id="KAA8905302.1"/>
    </source>
</evidence>
<dbReference type="NCBIfam" id="TIGR00756">
    <property type="entry name" value="PPR"/>
    <property type="match status" value="1"/>
</dbReference>
<organism evidence="6 7">
    <name type="scientific">Diutina rugosa</name>
    <name type="common">Yeast</name>
    <name type="synonym">Candida rugosa</name>
    <dbReference type="NCBI Taxonomy" id="5481"/>
    <lineage>
        <taxon>Eukaryota</taxon>
        <taxon>Fungi</taxon>
        <taxon>Dikarya</taxon>
        <taxon>Ascomycota</taxon>
        <taxon>Saccharomycotina</taxon>
        <taxon>Pichiomycetes</taxon>
        <taxon>Debaryomycetaceae</taxon>
        <taxon>Diutina</taxon>
    </lineage>
</organism>
<dbReference type="PROSITE" id="PS51375">
    <property type="entry name" value="PPR"/>
    <property type="match status" value="1"/>
</dbReference>
<dbReference type="InterPro" id="IPR033443">
    <property type="entry name" value="PROP1-like_PPR_dom"/>
</dbReference>
<evidence type="ECO:0000256" key="2">
    <source>
        <dbReference type="ARBA" id="ARBA00022737"/>
    </source>
</evidence>
<keyword evidence="2" id="KW-0677">Repeat</keyword>
<dbReference type="PANTHER" id="PTHR45613:SF9">
    <property type="entry name" value="MITOCHONDRIAL GROUP I INTRON SPLICING FACTOR CCM1"/>
    <property type="match status" value="1"/>
</dbReference>
<dbReference type="InterPro" id="IPR002885">
    <property type="entry name" value="PPR_rpt"/>
</dbReference>
<gene>
    <name evidence="6" type="ORF">DIURU_001730</name>
</gene>
<evidence type="ECO:0000256" key="1">
    <source>
        <dbReference type="ARBA" id="ARBA00004173"/>
    </source>
</evidence>
<dbReference type="Pfam" id="PF17177">
    <property type="entry name" value="PPR_long"/>
    <property type="match status" value="1"/>
</dbReference>
<comment type="caution">
    <text evidence="6">The sequence shown here is derived from an EMBL/GenBank/DDBJ whole genome shotgun (WGS) entry which is preliminary data.</text>
</comment>
<evidence type="ECO:0000313" key="7">
    <source>
        <dbReference type="Proteomes" id="UP000449547"/>
    </source>
</evidence>
<comment type="subcellular location">
    <subcellularLocation>
        <location evidence="1">Mitochondrion</location>
    </subcellularLocation>
</comment>